<dbReference type="Proteomes" id="UP000001542">
    <property type="component" value="Unassembled WGS sequence"/>
</dbReference>
<protein>
    <submittedName>
        <fullName evidence="1">Uncharacterized protein</fullName>
    </submittedName>
</protein>
<reference evidence="1" key="1">
    <citation type="submission" date="2006-10" db="EMBL/GenBank/DDBJ databases">
        <authorList>
            <person name="Amadeo P."/>
            <person name="Zhao Q."/>
            <person name="Wortman J."/>
            <person name="Fraser-Liggett C."/>
            <person name="Carlton J."/>
        </authorList>
    </citation>
    <scope>NUCLEOTIDE SEQUENCE</scope>
    <source>
        <strain evidence="1">G3</strain>
    </source>
</reference>
<organism evidence="1 2">
    <name type="scientific">Trichomonas vaginalis (strain ATCC PRA-98 / G3)</name>
    <dbReference type="NCBI Taxonomy" id="412133"/>
    <lineage>
        <taxon>Eukaryota</taxon>
        <taxon>Metamonada</taxon>
        <taxon>Parabasalia</taxon>
        <taxon>Trichomonadida</taxon>
        <taxon>Trichomonadidae</taxon>
        <taxon>Trichomonas</taxon>
    </lineage>
</organism>
<dbReference type="RefSeq" id="XP_001581265.1">
    <property type="nucleotide sequence ID" value="XM_001581215.1"/>
</dbReference>
<dbReference type="VEuPathDB" id="TrichDB:TVAG_192550"/>
<dbReference type="VEuPathDB" id="TrichDB:TVAGG3_0318990"/>
<name>A2DGW9_TRIV3</name>
<sequence length="157" mass="18299">MEDGFNVILQQYTTNDGEQLYKIATISNDIDISWEQEGNIKDNLLYQYAIDQNVNEILLDKEIQTENTLQAEESEVIQKNNKSYSFRSPDPLPKLKNINGEFSSSMIPFSISKIDYENDFVFVKMYDEEKDTKMKYSDALCLFPELICQYFAKSNPQ</sequence>
<dbReference type="InParanoid" id="A2DGW9"/>
<gene>
    <name evidence="1" type="ORF">TVAG_192550</name>
</gene>
<dbReference type="EMBL" id="DS113199">
    <property type="protein sequence ID" value="EAY20279.1"/>
    <property type="molecule type" value="Genomic_DNA"/>
</dbReference>
<keyword evidence="2" id="KW-1185">Reference proteome</keyword>
<reference evidence="1" key="2">
    <citation type="journal article" date="2007" name="Science">
        <title>Draft genome sequence of the sexually transmitted pathogen Trichomonas vaginalis.</title>
        <authorList>
            <person name="Carlton J.M."/>
            <person name="Hirt R.P."/>
            <person name="Silva J.C."/>
            <person name="Delcher A.L."/>
            <person name="Schatz M."/>
            <person name="Zhao Q."/>
            <person name="Wortman J.R."/>
            <person name="Bidwell S.L."/>
            <person name="Alsmark U.C.M."/>
            <person name="Besteiro S."/>
            <person name="Sicheritz-Ponten T."/>
            <person name="Noel C.J."/>
            <person name="Dacks J.B."/>
            <person name="Foster P.G."/>
            <person name="Simillion C."/>
            <person name="Van de Peer Y."/>
            <person name="Miranda-Saavedra D."/>
            <person name="Barton G.J."/>
            <person name="Westrop G.D."/>
            <person name="Mueller S."/>
            <person name="Dessi D."/>
            <person name="Fiori P.L."/>
            <person name="Ren Q."/>
            <person name="Paulsen I."/>
            <person name="Zhang H."/>
            <person name="Bastida-Corcuera F.D."/>
            <person name="Simoes-Barbosa A."/>
            <person name="Brown M.T."/>
            <person name="Hayes R.D."/>
            <person name="Mukherjee M."/>
            <person name="Okumura C.Y."/>
            <person name="Schneider R."/>
            <person name="Smith A.J."/>
            <person name="Vanacova S."/>
            <person name="Villalvazo M."/>
            <person name="Haas B.J."/>
            <person name="Pertea M."/>
            <person name="Feldblyum T.V."/>
            <person name="Utterback T.R."/>
            <person name="Shu C.L."/>
            <person name="Osoegawa K."/>
            <person name="de Jong P.J."/>
            <person name="Hrdy I."/>
            <person name="Horvathova L."/>
            <person name="Zubacova Z."/>
            <person name="Dolezal P."/>
            <person name="Malik S.B."/>
            <person name="Logsdon J.M. Jr."/>
            <person name="Henze K."/>
            <person name="Gupta A."/>
            <person name="Wang C.C."/>
            <person name="Dunne R.L."/>
            <person name="Upcroft J.A."/>
            <person name="Upcroft P."/>
            <person name="White O."/>
            <person name="Salzberg S.L."/>
            <person name="Tang P."/>
            <person name="Chiu C.-H."/>
            <person name="Lee Y.-S."/>
            <person name="Embley T.M."/>
            <person name="Coombs G.H."/>
            <person name="Mottram J.C."/>
            <person name="Tachezy J."/>
            <person name="Fraser-Liggett C.M."/>
            <person name="Johnson P.J."/>
        </authorList>
    </citation>
    <scope>NUCLEOTIDE SEQUENCE [LARGE SCALE GENOMIC DNA]</scope>
    <source>
        <strain evidence="1">G3</strain>
    </source>
</reference>
<proteinExistence type="predicted"/>
<evidence type="ECO:0000313" key="1">
    <source>
        <dbReference type="EMBL" id="EAY20279.1"/>
    </source>
</evidence>
<dbReference type="KEGG" id="tva:5465816"/>
<dbReference type="AlphaFoldDB" id="A2DGW9"/>
<evidence type="ECO:0000313" key="2">
    <source>
        <dbReference type="Proteomes" id="UP000001542"/>
    </source>
</evidence>
<accession>A2DGW9</accession>